<evidence type="ECO:0000313" key="4">
    <source>
        <dbReference type="Proteomes" id="UP001443914"/>
    </source>
</evidence>
<gene>
    <name evidence="3" type="ORF">RND81_05G042100</name>
</gene>
<name>A0AAW1KXC1_SAPOF</name>
<protein>
    <recommendedName>
        <fullName evidence="2">DUF8039 domain-containing protein</fullName>
    </recommendedName>
</protein>
<organism evidence="3 4">
    <name type="scientific">Saponaria officinalis</name>
    <name type="common">Common soapwort</name>
    <name type="synonym">Lychnis saponaria</name>
    <dbReference type="NCBI Taxonomy" id="3572"/>
    <lineage>
        <taxon>Eukaryota</taxon>
        <taxon>Viridiplantae</taxon>
        <taxon>Streptophyta</taxon>
        <taxon>Embryophyta</taxon>
        <taxon>Tracheophyta</taxon>
        <taxon>Spermatophyta</taxon>
        <taxon>Magnoliopsida</taxon>
        <taxon>eudicotyledons</taxon>
        <taxon>Gunneridae</taxon>
        <taxon>Pentapetalae</taxon>
        <taxon>Caryophyllales</taxon>
        <taxon>Caryophyllaceae</taxon>
        <taxon>Caryophylleae</taxon>
        <taxon>Saponaria</taxon>
    </lineage>
</organism>
<keyword evidence="4" id="KW-1185">Reference proteome</keyword>
<dbReference type="EMBL" id="JBDFQZ010000005">
    <property type="protein sequence ID" value="KAK9724019.1"/>
    <property type="molecule type" value="Genomic_DNA"/>
</dbReference>
<dbReference type="PANTHER" id="PTHR33018:SF34">
    <property type="entry name" value="OS02G0472350 PROTEIN"/>
    <property type="match status" value="1"/>
</dbReference>
<accession>A0AAW1KXC1</accession>
<evidence type="ECO:0000256" key="1">
    <source>
        <dbReference type="SAM" id="MobiDB-lite"/>
    </source>
</evidence>
<dbReference type="InterPro" id="IPR058352">
    <property type="entry name" value="DUF8039"/>
</dbReference>
<dbReference type="PANTHER" id="PTHR33018">
    <property type="entry name" value="OS10G0338966 PROTEIN-RELATED"/>
    <property type="match status" value="1"/>
</dbReference>
<feature type="region of interest" description="Disordered" evidence="1">
    <location>
        <begin position="169"/>
        <end position="194"/>
    </location>
</feature>
<evidence type="ECO:0000259" key="2">
    <source>
        <dbReference type="Pfam" id="PF26133"/>
    </source>
</evidence>
<feature type="domain" description="DUF8039" evidence="2">
    <location>
        <begin position="377"/>
        <end position="467"/>
    </location>
</feature>
<evidence type="ECO:0000313" key="3">
    <source>
        <dbReference type="EMBL" id="KAK9724019.1"/>
    </source>
</evidence>
<comment type="caution">
    <text evidence="3">The sequence shown here is derived from an EMBL/GenBank/DDBJ whole genome shotgun (WGS) entry which is preliminary data.</text>
</comment>
<sequence>MDYESDLNMYEDDQDQQSQSPKDSEIHKKSRGATTGKKMKKINTPMFIDFDDNGRACGKWKDKYSTQVGILGRAVDINIANWKIVPDGLKDTIWLDLQKTFNINDRQKSNVLSHVGSCWRNFKTRLTSMFVYKTKKQNRVVPLDDPLSLYSFISKEQWEKFKKSREDKSFKEKSEAGRAAQKFNMHPHFLGRSGYNGKQEKWLQEEMTSASKMSQSIELSFTNESIASLLSDRSYNWIRAHTPSEGKTIPAQTKELIDEINRWKEKEKEGEFVPNRFEDALALATNKKDHPGRTRGVGSRVRLRAYFGEPKSNGQRGRYYTEEDMRLSEYKIAEKVKKETLAEMETLLEQKALNILQKVGVNTPTRLDSCDLIKPYPFDEGQDPLSCLLGVELESKEYVVVAKGTFWPTTIGVMVNNVPLMADNLKVSIDEILKSNAPLPIPFGGFTSVGEAEGSFGQWPRKWVQIEEEIDDHPNKKCKRVDNINDTKVSGIDTTRETLVPTESYAKMGEKCQKLHDMLKISSKSVELYNVKFPKDLYHYSRDISL</sequence>
<feature type="region of interest" description="Disordered" evidence="1">
    <location>
        <begin position="1"/>
        <end position="36"/>
    </location>
</feature>
<dbReference type="Pfam" id="PF26133">
    <property type="entry name" value="DUF8039"/>
    <property type="match status" value="1"/>
</dbReference>
<dbReference type="AlphaFoldDB" id="A0AAW1KXC1"/>
<proteinExistence type="predicted"/>
<feature type="compositionally biased region" description="Acidic residues" evidence="1">
    <location>
        <begin position="1"/>
        <end position="15"/>
    </location>
</feature>
<dbReference type="Proteomes" id="UP001443914">
    <property type="component" value="Unassembled WGS sequence"/>
</dbReference>
<reference evidence="3" key="1">
    <citation type="submission" date="2024-03" db="EMBL/GenBank/DDBJ databases">
        <title>WGS assembly of Saponaria officinalis var. Norfolk2.</title>
        <authorList>
            <person name="Jenkins J."/>
            <person name="Shu S."/>
            <person name="Grimwood J."/>
            <person name="Barry K."/>
            <person name="Goodstein D."/>
            <person name="Schmutz J."/>
            <person name="Leebens-Mack J."/>
            <person name="Osbourn A."/>
        </authorList>
    </citation>
    <scope>NUCLEOTIDE SEQUENCE [LARGE SCALE GENOMIC DNA]</scope>
    <source>
        <strain evidence="3">JIC</strain>
    </source>
</reference>